<name>A0A2H0UF70_9BACT</name>
<sequence>MLYIFTGTDIGKAKARARELAKEYELVVFGEGGEPIEKALGVLASHGLFVSMPALLFDRVRESEEGKVFLEDYAQALHESKVPVFIVEPKLTATELKKFPSSAKKEFFGAEEITQPQPNVFAFTDAFLSGDRKRAWIQYRTLMLAGSSAEEIHGAMVWAVRSMLLSLKTSGPTEAGLKPFVYSKSKKFGEKIGIEKAETLSSSLISAYHRSRMGEGGLDLLLEDLLLAK</sequence>
<dbReference type="Gene3D" id="1.20.272.10">
    <property type="match status" value="1"/>
</dbReference>
<evidence type="ECO:0000313" key="2">
    <source>
        <dbReference type="Proteomes" id="UP000229315"/>
    </source>
</evidence>
<proteinExistence type="predicted"/>
<gene>
    <name evidence="1" type="ORF">COU15_02700</name>
</gene>
<evidence type="ECO:0000313" key="1">
    <source>
        <dbReference type="EMBL" id="PIR85058.1"/>
    </source>
</evidence>
<dbReference type="EMBL" id="PFBH01000016">
    <property type="protein sequence ID" value="PIR85058.1"/>
    <property type="molecule type" value="Genomic_DNA"/>
</dbReference>
<evidence type="ECO:0008006" key="3">
    <source>
        <dbReference type="Google" id="ProtNLM"/>
    </source>
</evidence>
<comment type="caution">
    <text evidence="1">The sequence shown here is derived from an EMBL/GenBank/DDBJ whole genome shotgun (WGS) entry which is preliminary data.</text>
</comment>
<accession>A0A2H0UF70</accession>
<organism evidence="1 2">
    <name type="scientific">Candidatus Kaiserbacteria bacterium CG10_big_fil_rev_8_21_14_0_10_45_20</name>
    <dbReference type="NCBI Taxonomy" id="1974607"/>
    <lineage>
        <taxon>Bacteria</taxon>
        <taxon>Candidatus Kaiseribacteriota</taxon>
    </lineage>
</organism>
<dbReference type="AlphaFoldDB" id="A0A2H0UF70"/>
<reference evidence="2" key="1">
    <citation type="submission" date="2017-09" db="EMBL/GenBank/DDBJ databases">
        <title>Depth-based differentiation of microbial function through sediment-hosted aquifers and enrichment of novel symbionts in the deep terrestrial subsurface.</title>
        <authorList>
            <person name="Probst A.J."/>
            <person name="Ladd B."/>
            <person name="Jarett J.K."/>
            <person name="Geller-Mcgrath D.E."/>
            <person name="Sieber C.M.K."/>
            <person name="Emerson J.B."/>
            <person name="Anantharaman K."/>
            <person name="Thomas B.C."/>
            <person name="Malmstrom R."/>
            <person name="Stieglmeier M."/>
            <person name="Klingl A."/>
            <person name="Woyke T."/>
            <person name="Ryan C.M."/>
            <person name="Banfield J.F."/>
        </authorList>
    </citation>
    <scope>NUCLEOTIDE SEQUENCE [LARGE SCALE GENOMIC DNA]</scope>
</reference>
<dbReference type="Proteomes" id="UP000229315">
    <property type="component" value="Unassembled WGS sequence"/>
</dbReference>
<protein>
    <recommendedName>
        <fullName evidence="3">DNA polymerase III delta N-terminal domain-containing protein</fullName>
    </recommendedName>
</protein>